<feature type="domain" description="Ribonuclease J beta-CASP" evidence="2">
    <location>
        <begin position="221"/>
        <end position="334"/>
    </location>
</feature>
<keyword evidence="4" id="KW-1185">Reference proteome</keyword>
<dbReference type="PANTHER" id="PTHR43694:SF1">
    <property type="entry name" value="RIBONUCLEASE J"/>
    <property type="match status" value="1"/>
</dbReference>
<dbReference type="Pfam" id="PF17770">
    <property type="entry name" value="RNase_J_C"/>
    <property type="match status" value="1"/>
</dbReference>
<dbReference type="KEGG" id="mcd:MCRO_0667"/>
<dbReference type="Gene3D" id="3.40.50.10710">
    <property type="entry name" value="Metallo-hydrolase/oxidoreductase"/>
    <property type="match status" value="1"/>
</dbReference>
<dbReference type="eggNOG" id="COG0595">
    <property type="taxonomic scope" value="Bacteria"/>
</dbReference>
<dbReference type="Proteomes" id="UP000001845">
    <property type="component" value="Chromosome"/>
</dbReference>
<dbReference type="EMBL" id="CP001991">
    <property type="protein sequence ID" value="ADE19587.1"/>
    <property type="molecule type" value="Genomic_DNA"/>
</dbReference>
<dbReference type="AlphaFoldDB" id="D5E678"/>
<dbReference type="HOGENOM" id="CLU_008727_3_2_14"/>
<accession>D5E678</accession>
<dbReference type="CDD" id="cd07714">
    <property type="entry name" value="RNaseJ_MBL-fold"/>
    <property type="match status" value="1"/>
</dbReference>
<dbReference type="RefSeq" id="WP_013054364.1">
    <property type="nucleotide sequence ID" value="NC_014014.1"/>
</dbReference>
<evidence type="ECO:0000259" key="1">
    <source>
        <dbReference type="Pfam" id="PF17770"/>
    </source>
</evidence>
<dbReference type="OrthoDB" id="401053at2"/>
<evidence type="ECO:0000313" key="4">
    <source>
        <dbReference type="Proteomes" id="UP000001845"/>
    </source>
</evidence>
<name>D5E678_MYCCM</name>
<dbReference type="STRING" id="512564.MCRO_0667"/>
<dbReference type="SUPFAM" id="SSF56281">
    <property type="entry name" value="Metallo-hydrolase/oxidoreductase"/>
    <property type="match status" value="1"/>
</dbReference>
<organism evidence="3 4">
    <name type="scientific">Mycoplasma crocodyli (strain ATCC 51981 / MP145)</name>
    <dbReference type="NCBI Taxonomy" id="512564"/>
    <lineage>
        <taxon>Bacteria</taxon>
        <taxon>Bacillati</taxon>
        <taxon>Mycoplasmatota</taxon>
        <taxon>Mollicutes</taxon>
        <taxon>Mycoplasmataceae</taxon>
        <taxon>Mycoplasma</taxon>
    </lineage>
</organism>
<gene>
    <name evidence="3" type="ordered locus">MCRO_0667</name>
</gene>
<dbReference type="InterPro" id="IPR041636">
    <property type="entry name" value="RNase_J_C"/>
</dbReference>
<evidence type="ECO:0000313" key="3">
    <source>
        <dbReference type="EMBL" id="ADE19587.1"/>
    </source>
</evidence>
<dbReference type="InterPro" id="IPR055132">
    <property type="entry name" value="RNase_J_b_CASP"/>
</dbReference>
<reference evidence="4" key="1">
    <citation type="submission" date="2010-03" db="EMBL/GenBank/DDBJ databases">
        <title>The complete genome of Mycoplasma crocodyli MP145.</title>
        <authorList>
            <person name="Glass J.I."/>
            <person name="Durkin A.S."/>
            <person name="Hostetler J."/>
            <person name="Jackson J."/>
            <person name="Johnson J."/>
            <person name="May M.A."/>
            <person name="Paralanov V."/>
            <person name="Radune D."/>
            <person name="Szczypinski B."/>
            <person name="Brown D.R."/>
        </authorList>
    </citation>
    <scope>NUCLEOTIDE SEQUENCE [LARGE SCALE GENOMIC DNA]</scope>
    <source>
        <strain evidence="4">ATCC 51981 / MP145</strain>
    </source>
</reference>
<evidence type="ECO:0000259" key="2">
    <source>
        <dbReference type="Pfam" id="PF22505"/>
    </source>
</evidence>
<dbReference type="Pfam" id="PF22505">
    <property type="entry name" value="RNase_J_b_CASP"/>
    <property type="match status" value="1"/>
</dbReference>
<reference evidence="3 4" key="3">
    <citation type="journal article" date="2011" name="J. Bacteriol.">
        <title>Genome sequences of Mycoplasma alligatoris A21JP2T and Mycoplasma crocodyli MP145T.</title>
        <authorList>
            <person name="Brown D.R."/>
            <person name="Farmerie W.G."/>
            <person name="May M."/>
            <person name="Benders G.A."/>
            <person name="Durkin A.S."/>
            <person name="Hlavinka K."/>
            <person name="Hostetler J."/>
            <person name="Jackson J."/>
            <person name="Johnson J."/>
            <person name="Miller R.H."/>
            <person name="Paralanov V."/>
            <person name="Radune D."/>
            <person name="Szczypinski B."/>
            <person name="Glass J.I."/>
        </authorList>
    </citation>
    <scope>NUCLEOTIDE SEQUENCE [LARGE SCALE GENOMIC DNA]</scope>
    <source>
        <strain evidence="4">ATCC 51981 / MP145</strain>
    </source>
</reference>
<sequence length="549" mass="61736">MNHINLFALGGLDENGKNMYVLEFNDEIFIINSGAKIPISSTNGVDTLIPNFEYLEKNKSKIKGIFITDVKNESFSALPWLLMSLQGVKVYTSSFNKIIIIDRLNKYKIEQSSYEVETLNKRTKVGSIFVNSLQLAGSMMGTIGLDFETPDGDVIFIFNFVEGDLGIYGKTSYEDIKKSLMKRNLLALVADAGYSNYSGRAIDKIGLPKNIKNVFETATEKERIIIGAYDEEMASIHEILDLARKHNRPVVTYGKTYGQLLHLVKLVNPTLELPVIVDYKTISKHPNAVILVTGAVERLYSRFLRITDNNDVFLKLKKTDIVIMIAPPINGLESLAAVALDDVARITPKIVEVSLDEYYKHKPARQDLINLVNTLDPKYLIPVQGLYRYLVDVSRYVKKATKITDNSCIILQNGKIAHFVGDKLFSVNGKIKPVGDTIIDGFGVGDISPEVITERESLGREGIILISVLYNPRIKEMVGKIHINFVGVIDKEEKVLITETINSIIIQTIRAEKFNGLRDLQERLRKIIRKKVFKITDKEPMVALTFNSL</sequence>
<dbReference type="InterPro" id="IPR036866">
    <property type="entry name" value="RibonucZ/Hydroxyglut_hydro"/>
</dbReference>
<dbReference type="PANTHER" id="PTHR43694">
    <property type="entry name" value="RIBONUCLEASE J"/>
    <property type="match status" value="1"/>
</dbReference>
<dbReference type="Gene3D" id="3.10.20.580">
    <property type="match status" value="1"/>
</dbReference>
<dbReference type="InterPro" id="IPR042173">
    <property type="entry name" value="RNase_J_2"/>
</dbReference>
<feature type="domain" description="Ribonuclease J C-terminal" evidence="1">
    <location>
        <begin position="451"/>
        <end position="544"/>
    </location>
</feature>
<proteinExistence type="predicted"/>
<dbReference type="Gene3D" id="3.60.15.10">
    <property type="entry name" value="Ribonuclease Z/Hydroxyacylglutathione hydrolase-like"/>
    <property type="match status" value="1"/>
</dbReference>
<protein>
    <submittedName>
        <fullName evidence="3">Uncharacterized protein</fullName>
    </submittedName>
</protein>
<reference key="2">
    <citation type="submission" date="2010-03" db="EMBL/GenBank/DDBJ databases">
        <authorList>
            <person name="Ma Z."/>
            <person name="Wang X."/>
            <person name="Liu H."/>
        </authorList>
    </citation>
    <scope>NUCLEOTIDE SEQUENCE</scope>
    <source>
        <strain>MP145</strain>
    </source>
</reference>